<organism evidence="1 2">
    <name type="scientific">Chromatium okenii</name>
    <dbReference type="NCBI Taxonomy" id="61644"/>
    <lineage>
        <taxon>Bacteria</taxon>
        <taxon>Pseudomonadati</taxon>
        <taxon>Pseudomonadota</taxon>
        <taxon>Gammaproteobacteria</taxon>
        <taxon>Chromatiales</taxon>
        <taxon>Chromatiaceae</taxon>
        <taxon>Chromatium</taxon>
    </lineage>
</organism>
<protein>
    <submittedName>
        <fullName evidence="1">Uncharacterized protein</fullName>
    </submittedName>
</protein>
<evidence type="ECO:0000313" key="2">
    <source>
        <dbReference type="Proteomes" id="UP000239936"/>
    </source>
</evidence>
<evidence type="ECO:0000313" key="1">
    <source>
        <dbReference type="EMBL" id="PQJ97400.1"/>
    </source>
</evidence>
<proteinExistence type="predicted"/>
<dbReference type="AlphaFoldDB" id="A0A2S7XUM4"/>
<keyword evidence="2" id="KW-1185">Reference proteome</keyword>
<gene>
    <name evidence="1" type="ORF">CXB77_02465</name>
</gene>
<accession>A0A2S7XUM4</accession>
<sequence length="164" mass="18269">MNEWLTSEFRLYPTIWQDDAEIITTTNEIIVSVTAANEAKTALYTHLDKGKSRDSWLAQRLEMGAKQAGVVNVGEYAAGIDRALTDANDQFREVLNQDGTISINPHLHGLLAESEIANQFNIRATTSGSTVRAEVLNETGWNSHDIVLKDARENRLKTSSKILR</sequence>
<dbReference type="OrthoDB" id="6830434at2"/>
<dbReference type="EMBL" id="PPGH01000013">
    <property type="protein sequence ID" value="PQJ97400.1"/>
    <property type="molecule type" value="Genomic_DNA"/>
</dbReference>
<dbReference type="RefSeq" id="WP_105072659.1">
    <property type="nucleotide sequence ID" value="NZ_PPGH01000013.1"/>
</dbReference>
<reference evidence="1 2" key="1">
    <citation type="submission" date="2018-01" db="EMBL/GenBank/DDBJ databases">
        <title>The complete genome sequence of Chromatium okenii LaCa, a purple sulfur bacterium with a turbulent life.</title>
        <authorList>
            <person name="Luedin S.M."/>
            <person name="Liechti N."/>
            <person name="Storelli N."/>
            <person name="Danza F."/>
            <person name="Wittwer M."/>
            <person name="Pothier J.F."/>
            <person name="Tonolla M.A."/>
        </authorList>
    </citation>
    <scope>NUCLEOTIDE SEQUENCE [LARGE SCALE GENOMIC DNA]</scope>
    <source>
        <strain evidence="1 2">LaCa</strain>
    </source>
</reference>
<dbReference type="Proteomes" id="UP000239936">
    <property type="component" value="Unassembled WGS sequence"/>
</dbReference>
<name>A0A2S7XUM4_9GAMM</name>
<comment type="caution">
    <text evidence="1">The sequence shown here is derived from an EMBL/GenBank/DDBJ whole genome shotgun (WGS) entry which is preliminary data.</text>
</comment>